<dbReference type="RefSeq" id="WP_051604554.1">
    <property type="nucleotide sequence ID" value="NZ_AP018940.1"/>
</dbReference>
<keyword evidence="1" id="KW-0863">Zinc-finger</keyword>
<dbReference type="KEGG" id="mcr:MCFN_01390"/>
<keyword evidence="1" id="KW-0804">Transcription</keyword>
<proteinExistence type="inferred from homology"/>
<accession>A0A059XVZ5</accession>
<dbReference type="OrthoDB" id="9803773at2"/>
<keyword evidence="1" id="KW-0238">DNA-binding</keyword>
<dbReference type="eggNOG" id="COG0358">
    <property type="taxonomic scope" value="Bacteria"/>
</dbReference>
<comment type="cofactor">
    <cofactor evidence="1">
        <name>Zn(2+)</name>
        <dbReference type="ChEBI" id="CHEBI:29105"/>
    </cofactor>
    <text evidence="1">Binds 1 zinc ion per monomer.</text>
</comment>
<dbReference type="Pfam" id="PF01807">
    <property type="entry name" value="Zn_ribbon_DnaG"/>
    <property type="match status" value="1"/>
</dbReference>
<reference evidence="2 3" key="1">
    <citation type="journal article" date="2014" name="Genome Announc.">
        <title>Complete Genome Sequence of the Bovine Mastitis Pathogen Mycoplasma californicum Strain ST-6T (ATCC 33461T).</title>
        <authorList>
            <person name="Calcutt M.J."/>
            <person name="Foecking M.F."/>
            <person name="Fox L.K."/>
        </authorList>
    </citation>
    <scope>NUCLEOTIDE SEQUENCE [LARGE SCALE GENOMIC DNA]</scope>
    <source>
        <strain evidence="2 3">ST-6</strain>
    </source>
</reference>
<dbReference type="SMART" id="SM00400">
    <property type="entry name" value="ZnF_CHCC"/>
    <property type="match status" value="1"/>
</dbReference>
<dbReference type="Gene3D" id="3.40.1360.10">
    <property type="match status" value="1"/>
</dbReference>
<keyword evidence="1" id="KW-0548">Nucleotidyltransferase</keyword>
<keyword evidence="1" id="KW-0639">Primosome</keyword>
<dbReference type="InterPro" id="IPR050219">
    <property type="entry name" value="DnaG_primase"/>
</dbReference>
<dbReference type="SUPFAM" id="SSF56731">
    <property type="entry name" value="DNA primase core"/>
    <property type="match status" value="1"/>
</dbReference>
<dbReference type="InterPro" id="IPR002694">
    <property type="entry name" value="Znf_CHC2"/>
</dbReference>
<dbReference type="GO" id="GO:0008270">
    <property type="term" value="F:zinc ion binding"/>
    <property type="evidence" value="ECO:0007669"/>
    <property type="project" value="UniProtKB-UniRule"/>
</dbReference>
<dbReference type="Pfam" id="PF13155">
    <property type="entry name" value="Toprim_2"/>
    <property type="match status" value="1"/>
</dbReference>
<dbReference type="CDD" id="cd03364">
    <property type="entry name" value="TOPRIM_DnaG_primases"/>
    <property type="match status" value="1"/>
</dbReference>
<dbReference type="InterPro" id="IPR013264">
    <property type="entry name" value="DNAG_N"/>
</dbReference>
<feature type="zinc finger region" description="CHC2-type" evidence="1">
    <location>
        <begin position="40"/>
        <end position="64"/>
    </location>
</feature>
<dbReference type="SUPFAM" id="SSF57783">
    <property type="entry name" value="Zinc beta-ribbon"/>
    <property type="match status" value="1"/>
</dbReference>
<comment type="function">
    <text evidence="1">RNA polymerase that catalyzes the synthesis of short RNA molecules used as primers for DNA polymerase during DNA replication.</text>
</comment>
<dbReference type="Pfam" id="PF08275">
    <property type="entry name" value="DNAG_N"/>
    <property type="match status" value="1"/>
</dbReference>
<keyword evidence="1" id="KW-0862">Zinc</keyword>
<dbReference type="InterPro" id="IPR030846">
    <property type="entry name" value="DnaG_bac"/>
</dbReference>
<dbReference type="PROSITE" id="PS50880">
    <property type="entry name" value="TOPRIM"/>
    <property type="match status" value="1"/>
</dbReference>
<comment type="catalytic activity">
    <reaction evidence="1">
        <text>ssDNA + n NTP = ssDNA/pppN(pN)n-1 hybrid + (n-1) diphosphate.</text>
        <dbReference type="EC" id="2.7.7.101"/>
    </reaction>
</comment>
<dbReference type="Gene3D" id="3.90.580.10">
    <property type="entry name" value="Zinc finger, CHC2-type domain"/>
    <property type="match status" value="1"/>
</dbReference>
<sequence>MNTDNLQSLKDEILSQLDIVDEISKHVTLVKKGQSYVCLCPFHDDSNPSLTINRNKQIFKCFVCQVGGDVIKFVSKFKKISWYDSLKYLANELNLDYDNTLFMTEPSRYSAFDLEVTELNEEVNSFFKINFKKLKNTTLNNFFLSRDLNTDLLNNFDIGYCEARVFTEFFGSKIHEKPLIFAKAGLIHVDTLAPTFDNRVTFAIRDDQGKVVGFSARSLDKDAKPKYINSSESTLFQKNALLYNYWRAKDATHEQKRLIIVEGFFDVIALYKIGKDNVVALMGTSLTNNHLKFLHNKDIILFLDGDQAGQSASLKNAKFLLSKNINVHIVKNQTRLDPDEIIKKYGIEYIQTMLDKAQLATDFIYDYFKHQYNLQPDSSNNLDSISNFVDSFFEYINVCNQNIRNYYIDRIKNEFSFDPAININLSKNTQKHSYNADYTNEFTQSFYTNQAFVEDNYIYQHELPQKPYLASEQKTESLSWIDRLFYAILEHPSLRELFIQRANSNEGKLYLKVFKDYKSEVYDLITQPDCDLEYVKKILAPNDQKRQEFDSYTQDFYRNTEQNYNNLLENFNFAYRNAQNESFRRYAMETATPEFSDRANKLPAVFSDHAINSKNSFNSKNKK</sequence>
<name>A0A059XVZ5_9BACT</name>
<dbReference type="HAMAP" id="MF_00974">
    <property type="entry name" value="DNA_primase_DnaG"/>
    <property type="match status" value="1"/>
</dbReference>
<evidence type="ECO:0000256" key="1">
    <source>
        <dbReference type="HAMAP-Rule" id="MF_00974"/>
    </source>
</evidence>
<evidence type="ECO:0000313" key="3">
    <source>
        <dbReference type="Proteomes" id="UP000027088"/>
    </source>
</evidence>
<dbReference type="EC" id="2.7.7.101" evidence="1"/>
<gene>
    <name evidence="1 2" type="primary">dnaG</name>
    <name evidence="2" type="ORF">MCFN_01390</name>
</gene>
<keyword evidence="1" id="KW-0240">DNA-directed RNA polymerase</keyword>
<keyword evidence="1" id="KW-0235">DNA replication</keyword>
<comment type="similarity">
    <text evidence="1">Belongs to the DnaG primase family.</text>
</comment>
<dbReference type="EMBL" id="CP007521">
    <property type="protein sequence ID" value="AIA29422.1"/>
    <property type="molecule type" value="Genomic_DNA"/>
</dbReference>
<keyword evidence="1" id="KW-0808">Transferase</keyword>
<dbReference type="Gene3D" id="3.90.980.10">
    <property type="entry name" value="DNA primase, catalytic core, N-terminal domain"/>
    <property type="match status" value="1"/>
</dbReference>
<dbReference type="GO" id="GO:0003899">
    <property type="term" value="F:DNA-directed RNA polymerase activity"/>
    <property type="evidence" value="ECO:0007669"/>
    <property type="project" value="UniProtKB-UniRule"/>
</dbReference>
<dbReference type="GO" id="GO:0003677">
    <property type="term" value="F:DNA binding"/>
    <property type="evidence" value="ECO:0007669"/>
    <property type="project" value="UniProtKB-KW"/>
</dbReference>
<dbReference type="PANTHER" id="PTHR30313">
    <property type="entry name" value="DNA PRIMASE"/>
    <property type="match status" value="1"/>
</dbReference>
<dbReference type="Proteomes" id="UP000027088">
    <property type="component" value="Chromosome"/>
</dbReference>
<protein>
    <recommendedName>
        <fullName evidence="1">DNA primase</fullName>
        <ecNumber evidence="1">2.7.7.101</ecNumber>
    </recommendedName>
</protein>
<organism evidence="2 3">
    <name type="scientific">Mycoplasmopsis californica</name>
    <dbReference type="NCBI Taxonomy" id="2113"/>
    <lineage>
        <taxon>Bacteria</taxon>
        <taxon>Bacillati</taxon>
        <taxon>Mycoplasmatota</taxon>
        <taxon>Mycoplasmoidales</taxon>
        <taxon>Metamycoplasmataceae</taxon>
        <taxon>Mycoplasmopsis</taxon>
    </lineage>
</organism>
<dbReference type="InterPro" id="IPR034151">
    <property type="entry name" value="TOPRIM_DnaG_bac"/>
</dbReference>
<dbReference type="GO" id="GO:0000428">
    <property type="term" value="C:DNA-directed RNA polymerase complex"/>
    <property type="evidence" value="ECO:0007669"/>
    <property type="project" value="UniProtKB-KW"/>
</dbReference>
<dbReference type="InterPro" id="IPR036977">
    <property type="entry name" value="DNA_primase_Znf_CHC2"/>
</dbReference>
<dbReference type="AlphaFoldDB" id="A0A059XVZ5"/>
<keyword evidence="3" id="KW-1185">Reference proteome</keyword>
<evidence type="ECO:0000313" key="2">
    <source>
        <dbReference type="EMBL" id="AIA29422.1"/>
    </source>
</evidence>
<comment type="domain">
    <text evidence="1">Contains an N-terminal zinc-binding domain, a central core domain that contains the primase activity, and a C-terminal DnaB-binding domain.</text>
</comment>
<dbReference type="InterPro" id="IPR006171">
    <property type="entry name" value="TOPRIM_dom"/>
</dbReference>
<keyword evidence="1" id="KW-0479">Metal-binding</keyword>
<dbReference type="SMART" id="SM00493">
    <property type="entry name" value="TOPRIM"/>
    <property type="match status" value="1"/>
</dbReference>
<comment type="subunit">
    <text evidence="1">Monomer. Interacts with DnaB.</text>
</comment>
<dbReference type="NCBIfam" id="TIGR01391">
    <property type="entry name" value="dnaG"/>
    <property type="match status" value="1"/>
</dbReference>
<dbReference type="GO" id="GO:0005737">
    <property type="term" value="C:cytoplasm"/>
    <property type="evidence" value="ECO:0007669"/>
    <property type="project" value="TreeGrafter"/>
</dbReference>
<dbReference type="GO" id="GO:0006269">
    <property type="term" value="P:DNA replication, synthesis of primer"/>
    <property type="evidence" value="ECO:0007669"/>
    <property type="project" value="UniProtKB-UniRule"/>
</dbReference>
<dbReference type="PANTHER" id="PTHR30313:SF2">
    <property type="entry name" value="DNA PRIMASE"/>
    <property type="match status" value="1"/>
</dbReference>
<dbReference type="GO" id="GO:1990077">
    <property type="term" value="C:primosome complex"/>
    <property type="evidence" value="ECO:0007669"/>
    <property type="project" value="UniProtKB-KW"/>
</dbReference>
<dbReference type="InterPro" id="IPR006295">
    <property type="entry name" value="DNA_primase_DnaG"/>
</dbReference>
<dbReference type="InterPro" id="IPR037068">
    <property type="entry name" value="DNA_primase_core_N_sf"/>
</dbReference>